<dbReference type="AlphaFoldDB" id="A0A6P1T4W8"/>
<feature type="transmembrane region" description="Helical" evidence="2">
    <location>
        <begin position="206"/>
        <end position="224"/>
    </location>
</feature>
<dbReference type="RefSeq" id="WP_161863600.1">
    <property type="nucleotide sequence ID" value="NZ_CP046620.1"/>
</dbReference>
<keyword evidence="2" id="KW-1133">Transmembrane helix</keyword>
<feature type="compositionally biased region" description="Acidic residues" evidence="1">
    <location>
        <begin position="104"/>
        <end position="117"/>
    </location>
</feature>
<proteinExistence type="predicted"/>
<feature type="region of interest" description="Disordered" evidence="1">
    <location>
        <begin position="98"/>
        <end position="117"/>
    </location>
</feature>
<evidence type="ECO:0000313" key="4">
    <source>
        <dbReference type="EMBL" id="QHQ37057.1"/>
    </source>
</evidence>
<dbReference type="EMBL" id="CP046620">
    <property type="protein sequence ID" value="QHQ37057.1"/>
    <property type="molecule type" value="Genomic_DNA"/>
</dbReference>
<sequence length="280" mass="30866">MRIVCPNCSAQYEVDGRLFTSEGRAVQCAQCNTRWTQQKVEDEPLALDNPVDTSQRPSQSLPDDEREAIRAAVQEEVAIRDAAIGTPADKVKAEIASHRRTFSQDEEPPAPIADDDSEEDLIKSLREQLSEADSDYDDDDTYTRRPTGRRDLSHAIDMAGIDVEDDEDEPVKAHRGKRGAAVNQSELAAALQEYERERTPTGGGRWGFVTAVFLFLIAFGIYFARDEIGASFPAAQPALAQYEAGVDSARIWVADTFGVVKTFVSEQLASFQDEAATTSE</sequence>
<dbReference type="NCBIfam" id="TIGR02098">
    <property type="entry name" value="MJ0042_CXXC"/>
    <property type="match status" value="1"/>
</dbReference>
<feature type="compositionally biased region" description="Polar residues" evidence="1">
    <location>
        <begin position="51"/>
        <end position="61"/>
    </location>
</feature>
<dbReference type="KEGG" id="amaq:GO499_18660"/>
<name>A0A6P1T4W8_9RHOB</name>
<keyword evidence="2" id="KW-0812">Transmembrane</keyword>
<evidence type="ECO:0000256" key="1">
    <source>
        <dbReference type="SAM" id="MobiDB-lite"/>
    </source>
</evidence>
<feature type="compositionally biased region" description="Acidic residues" evidence="1">
    <location>
        <begin position="130"/>
        <end position="140"/>
    </location>
</feature>
<evidence type="ECO:0000256" key="2">
    <source>
        <dbReference type="SAM" id="Phobius"/>
    </source>
</evidence>
<feature type="domain" description="Zinc finger/thioredoxin putative" evidence="3">
    <location>
        <begin position="1"/>
        <end position="36"/>
    </location>
</feature>
<keyword evidence="2" id="KW-0472">Membrane</keyword>
<reference evidence="4 5" key="1">
    <citation type="submission" date="2019-12" db="EMBL/GenBank/DDBJ databases">
        <title>Complete genome sequence of Algicella marina strain 9Alg 56(T) isolated from the red alga Tichocarpus crinitus.</title>
        <authorList>
            <person name="Kim S.-G."/>
            <person name="Nedashkovskaya O.I."/>
        </authorList>
    </citation>
    <scope>NUCLEOTIDE SEQUENCE [LARGE SCALE GENOMIC DNA]</scope>
    <source>
        <strain evidence="4 5">9Alg 56</strain>
    </source>
</reference>
<keyword evidence="5" id="KW-1185">Reference proteome</keyword>
<organism evidence="4 5">
    <name type="scientific">Algicella marina</name>
    <dbReference type="NCBI Taxonomy" id="2683284"/>
    <lineage>
        <taxon>Bacteria</taxon>
        <taxon>Pseudomonadati</taxon>
        <taxon>Pseudomonadota</taxon>
        <taxon>Alphaproteobacteria</taxon>
        <taxon>Rhodobacterales</taxon>
        <taxon>Paracoccaceae</taxon>
        <taxon>Algicella</taxon>
    </lineage>
</organism>
<gene>
    <name evidence="4" type="ORF">GO499_18660</name>
</gene>
<dbReference type="Pfam" id="PF13717">
    <property type="entry name" value="Zn_ribbon_4"/>
    <property type="match status" value="1"/>
</dbReference>
<protein>
    <recommendedName>
        <fullName evidence="3">Zinc finger/thioredoxin putative domain-containing protein</fullName>
    </recommendedName>
</protein>
<feature type="region of interest" description="Disordered" evidence="1">
    <location>
        <begin position="128"/>
        <end position="151"/>
    </location>
</feature>
<evidence type="ECO:0000259" key="3">
    <source>
        <dbReference type="Pfam" id="PF13717"/>
    </source>
</evidence>
<dbReference type="Proteomes" id="UP000464495">
    <property type="component" value="Chromosome"/>
</dbReference>
<evidence type="ECO:0000313" key="5">
    <source>
        <dbReference type="Proteomes" id="UP000464495"/>
    </source>
</evidence>
<accession>A0A6P1T4W8</accession>
<dbReference type="InterPro" id="IPR011723">
    <property type="entry name" value="Znf/thioredoxin_put"/>
</dbReference>
<feature type="region of interest" description="Disordered" evidence="1">
    <location>
        <begin position="41"/>
        <end position="65"/>
    </location>
</feature>